<gene>
    <name evidence="2" type="ORF">Taro_054472</name>
</gene>
<accession>A0A843XNT0</accession>
<evidence type="ECO:0000256" key="1">
    <source>
        <dbReference type="SAM" id="Phobius"/>
    </source>
</evidence>
<sequence length="92" mass="10057">KLPSVPTLSLSVSLSLTPLPILPTPPLVSSENPLGERRLRCGRRPMEVEPPGLLRYILGALVMVVGVVLPLAYMMFRGRRPPSSASYFSKQT</sequence>
<keyword evidence="3" id="KW-1185">Reference proteome</keyword>
<keyword evidence="1" id="KW-1133">Transmembrane helix</keyword>
<dbReference type="GO" id="GO:0005794">
    <property type="term" value="C:Golgi apparatus"/>
    <property type="evidence" value="ECO:0007669"/>
    <property type="project" value="TreeGrafter"/>
</dbReference>
<feature type="non-terminal residue" evidence="2">
    <location>
        <position position="92"/>
    </location>
</feature>
<dbReference type="PANTHER" id="PTHR37749">
    <property type="entry name" value="TRANSMEMBRANE PROTEIN"/>
    <property type="match status" value="1"/>
</dbReference>
<protein>
    <submittedName>
        <fullName evidence="2">Uncharacterized protein</fullName>
    </submittedName>
</protein>
<feature type="transmembrane region" description="Helical" evidence="1">
    <location>
        <begin position="54"/>
        <end position="76"/>
    </location>
</feature>
<keyword evidence="1" id="KW-0472">Membrane</keyword>
<keyword evidence="1" id="KW-0812">Transmembrane</keyword>
<dbReference type="EMBL" id="NMUH01011028">
    <property type="protein sequence ID" value="MQM21434.1"/>
    <property type="molecule type" value="Genomic_DNA"/>
</dbReference>
<comment type="caution">
    <text evidence="2">The sequence shown here is derived from an EMBL/GenBank/DDBJ whole genome shotgun (WGS) entry which is preliminary data.</text>
</comment>
<reference evidence="2" key="1">
    <citation type="submission" date="2017-07" db="EMBL/GenBank/DDBJ databases">
        <title>Taro Niue Genome Assembly and Annotation.</title>
        <authorList>
            <person name="Atibalentja N."/>
            <person name="Keating K."/>
            <person name="Fields C.J."/>
        </authorList>
    </citation>
    <scope>NUCLEOTIDE SEQUENCE</scope>
    <source>
        <strain evidence="2">Niue_2</strain>
        <tissue evidence="2">Leaf</tissue>
    </source>
</reference>
<organism evidence="2 3">
    <name type="scientific">Colocasia esculenta</name>
    <name type="common">Wild taro</name>
    <name type="synonym">Arum esculentum</name>
    <dbReference type="NCBI Taxonomy" id="4460"/>
    <lineage>
        <taxon>Eukaryota</taxon>
        <taxon>Viridiplantae</taxon>
        <taxon>Streptophyta</taxon>
        <taxon>Embryophyta</taxon>
        <taxon>Tracheophyta</taxon>
        <taxon>Spermatophyta</taxon>
        <taxon>Magnoliopsida</taxon>
        <taxon>Liliopsida</taxon>
        <taxon>Araceae</taxon>
        <taxon>Aroideae</taxon>
        <taxon>Colocasieae</taxon>
        <taxon>Colocasia</taxon>
    </lineage>
</organism>
<dbReference type="Proteomes" id="UP000652761">
    <property type="component" value="Unassembled WGS sequence"/>
</dbReference>
<dbReference type="PANTHER" id="PTHR37749:SF1">
    <property type="entry name" value="TRANSMEMBRANE PROTEIN"/>
    <property type="match status" value="1"/>
</dbReference>
<dbReference type="AlphaFoldDB" id="A0A843XNT0"/>
<evidence type="ECO:0000313" key="3">
    <source>
        <dbReference type="Proteomes" id="UP000652761"/>
    </source>
</evidence>
<name>A0A843XNT0_COLES</name>
<evidence type="ECO:0000313" key="2">
    <source>
        <dbReference type="EMBL" id="MQM21434.1"/>
    </source>
</evidence>
<proteinExistence type="predicted"/>